<dbReference type="Gene3D" id="1.25.40.10">
    <property type="entry name" value="Tetratricopeptide repeat domain"/>
    <property type="match status" value="1"/>
</dbReference>
<dbReference type="GO" id="GO:0003677">
    <property type="term" value="F:DNA binding"/>
    <property type="evidence" value="ECO:0007669"/>
    <property type="project" value="InterPro"/>
</dbReference>
<dbReference type="AlphaFoldDB" id="A0A367F4E5"/>
<sequence>MPYAVLRSPQTSRFVGRRDELGALSEALATAPSVAFVEGEAGIGKTRLIHEALRGAAGRPGAPRRRVLAGSCLPLREPFPYGPVVDLLRGLGEDLPSRLNPVCGALRAYMPELAAVLPPAPDPPADHRATQHRLFRAVRALLEALGDTVVVVEDVHWADDGTRDLLRFLVDAPPPGLSLVLSYRREDLPAGGLPLGRAHRCPPGTTEIRVPLHPLDPAAVSALTAAMTGGRPVTEELAAELHRTTAGIPFVLEETVRVLSAGSRGGQRLDWDGLAHMRVPALLLEATADRMAQLSTAAADAVRAAAVVRVPAEEDLIADVMGAFGPDPRAGGRAPAAGAALREALQAGMLHEEDGGRYGFRHTLAQQAVYSTLPGPDRHLLHRQALTALARRDPQPLVRLAYHARLCGDWSAWYRYCEQAVDAAHAMGDTALVVELLEELLCDDRLPTRERGRLAARLSTEAAVGLAHRRATGLLRRVLRDAGLPEGLRGEIRLNLGLLLNNQAGRYQEGRADTATAVAELRERPALAARGMAALAMPSWGDEPLHVHERWIERAEELVAARTDGALRIAVRGNHLSLRLSTGSPTAWEQAEALLGQCRTVAERREVARACGNIADAATCLGHYEAARRYRLEGRRLAAECGAPYLESIVEGTALRLAWYTGHWDGLAERARNALGLVGGVSGIAADAHLVLGLLASARGEWEEAEARLRDAGPADPANAPATILAAASAALARLRMACGDTEAGCAEALRAVARIRKKGIWTWAADLTPMAVAALVRRARHAEAAALTVEFGERLAGRDAPLAAAAHRACQGILATAQERHKEAVEAFTAARAAYAALPQPYSAARTGEAAARNLLAAGEGSGSSALAEVAEEFGALGAIRDAARCRRALRQNGRVVPSRRGRRGYGGALSPREAEVARLVALGRTNREIAEVLFLSPRTVEQHVARVLRKLNVASRAQVATTRPAWEESPEGGVPFEGGGPSTRGEGAAHG</sequence>
<dbReference type="GO" id="GO:0006355">
    <property type="term" value="P:regulation of DNA-templated transcription"/>
    <property type="evidence" value="ECO:0007669"/>
    <property type="project" value="InterPro"/>
</dbReference>
<evidence type="ECO:0000313" key="5">
    <source>
        <dbReference type="EMBL" id="RCG25244.1"/>
    </source>
</evidence>
<comment type="caution">
    <text evidence="5">The sequence shown here is derived from an EMBL/GenBank/DDBJ whole genome shotgun (WGS) entry which is preliminary data.</text>
</comment>
<proteinExistence type="predicted"/>
<protein>
    <submittedName>
        <fullName evidence="5">LuxR family transcriptional regulator</fullName>
    </submittedName>
</protein>
<keyword evidence="1" id="KW-0547">Nucleotide-binding</keyword>
<gene>
    <name evidence="5" type="ORF">DQ392_01695</name>
</gene>
<evidence type="ECO:0000256" key="1">
    <source>
        <dbReference type="ARBA" id="ARBA00022741"/>
    </source>
</evidence>
<dbReference type="Proteomes" id="UP000253507">
    <property type="component" value="Unassembled WGS sequence"/>
</dbReference>
<dbReference type="Gene3D" id="1.10.10.10">
    <property type="entry name" value="Winged helix-like DNA-binding domain superfamily/Winged helix DNA-binding domain"/>
    <property type="match status" value="1"/>
</dbReference>
<dbReference type="PANTHER" id="PTHR16305:SF35">
    <property type="entry name" value="TRANSCRIPTIONAL ACTIVATOR DOMAIN"/>
    <property type="match status" value="1"/>
</dbReference>
<reference evidence="5 6" key="1">
    <citation type="submission" date="2018-06" db="EMBL/GenBank/DDBJ databases">
        <title>Streptomyces reniochalinae sp. nov. and Streptomyces diacarnus sp. nov. from marine sponges.</title>
        <authorList>
            <person name="Li L."/>
        </authorList>
    </citation>
    <scope>NUCLEOTIDE SEQUENCE [LARGE SCALE GENOMIC DNA]</scope>
    <source>
        <strain evidence="5 6">LHW50302</strain>
    </source>
</reference>
<dbReference type="InterPro" id="IPR041664">
    <property type="entry name" value="AAA_16"/>
</dbReference>
<dbReference type="InterPro" id="IPR016032">
    <property type="entry name" value="Sig_transdc_resp-reg_C-effctor"/>
</dbReference>
<dbReference type="RefSeq" id="WP_114013638.1">
    <property type="nucleotide sequence ID" value="NZ_QOIM01000018.1"/>
</dbReference>
<dbReference type="CDD" id="cd06170">
    <property type="entry name" value="LuxR_C_like"/>
    <property type="match status" value="1"/>
</dbReference>
<dbReference type="InterPro" id="IPR000792">
    <property type="entry name" value="Tscrpt_reg_LuxR_C"/>
</dbReference>
<dbReference type="Pfam" id="PF13191">
    <property type="entry name" value="AAA_16"/>
    <property type="match status" value="1"/>
</dbReference>
<dbReference type="GO" id="GO:0004016">
    <property type="term" value="F:adenylate cyclase activity"/>
    <property type="evidence" value="ECO:0007669"/>
    <property type="project" value="TreeGrafter"/>
</dbReference>
<dbReference type="InterPro" id="IPR027417">
    <property type="entry name" value="P-loop_NTPase"/>
</dbReference>
<feature type="compositionally biased region" description="Gly residues" evidence="3">
    <location>
        <begin position="977"/>
        <end position="993"/>
    </location>
</feature>
<dbReference type="InterPro" id="IPR036388">
    <property type="entry name" value="WH-like_DNA-bd_sf"/>
</dbReference>
<dbReference type="PRINTS" id="PR00038">
    <property type="entry name" value="HTHLUXR"/>
</dbReference>
<evidence type="ECO:0000313" key="6">
    <source>
        <dbReference type="Proteomes" id="UP000253507"/>
    </source>
</evidence>
<dbReference type="InterPro" id="IPR011990">
    <property type="entry name" value="TPR-like_helical_dom_sf"/>
</dbReference>
<dbReference type="PROSITE" id="PS50043">
    <property type="entry name" value="HTH_LUXR_2"/>
    <property type="match status" value="1"/>
</dbReference>
<dbReference type="SMART" id="SM00421">
    <property type="entry name" value="HTH_LUXR"/>
    <property type="match status" value="1"/>
</dbReference>
<dbReference type="SUPFAM" id="SSF48452">
    <property type="entry name" value="TPR-like"/>
    <property type="match status" value="1"/>
</dbReference>
<evidence type="ECO:0000259" key="4">
    <source>
        <dbReference type="PROSITE" id="PS50043"/>
    </source>
</evidence>
<dbReference type="Pfam" id="PF00196">
    <property type="entry name" value="GerE"/>
    <property type="match status" value="1"/>
</dbReference>
<dbReference type="PANTHER" id="PTHR16305">
    <property type="entry name" value="TESTICULAR SOLUBLE ADENYLYL CYCLASE"/>
    <property type="match status" value="1"/>
</dbReference>
<evidence type="ECO:0000256" key="3">
    <source>
        <dbReference type="SAM" id="MobiDB-lite"/>
    </source>
</evidence>
<dbReference type="GO" id="GO:0005737">
    <property type="term" value="C:cytoplasm"/>
    <property type="evidence" value="ECO:0007669"/>
    <property type="project" value="TreeGrafter"/>
</dbReference>
<keyword evidence="2" id="KW-0067">ATP-binding</keyword>
<organism evidence="5 6">
    <name type="scientific">Streptomyces reniochalinae</name>
    <dbReference type="NCBI Taxonomy" id="2250578"/>
    <lineage>
        <taxon>Bacteria</taxon>
        <taxon>Bacillati</taxon>
        <taxon>Actinomycetota</taxon>
        <taxon>Actinomycetes</taxon>
        <taxon>Kitasatosporales</taxon>
        <taxon>Streptomycetaceae</taxon>
        <taxon>Streptomyces</taxon>
    </lineage>
</organism>
<dbReference type="GO" id="GO:0005524">
    <property type="term" value="F:ATP binding"/>
    <property type="evidence" value="ECO:0007669"/>
    <property type="project" value="UniProtKB-KW"/>
</dbReference>
<keyword evidence="6" id="KW-1185">Reference proteome</keyword>
<accession>A0A367F4E5</accession>
<feature type="domain" description="HTH luxR-type" evidence="4">
    <location>
        <begin position="904"/>
        <end position="971"/>
    </location>
</feature>
<name>A0A367F4E5_9ACTN</name>
<dbReference type="OrthoDB" id="5476461at2"/>
<evidence type="ECO:0000256" key="2">
    <source>
        <dbReference type="ARBA" id="ARBA00022840"/>
    </source>
</evidence>
<dbReference type="PROSITE" id="PS00622">
    <property type="entry name" value="HTH_LUXR_1"/>
    <property type="match status" value="1"/>
</dbReference>
<dbReference type="SUPFAM" id="SSF52540">
    <property type="entry name" value="P-loop containing nucleoside triphosphate hydrolases"/>
    <property type="match status" value="1"/>
</dbReference>
<dbReference type="EMBL" id="QOIM01000018">
    <property type="protein sequence ID" value="RCG25244.1"/>
    <property type="molecule type" value="Genomic_DNA"/>
</dbReference>
<feature type="region of interest" description="Disordered" evidence="3">
    <location>
        <begin position="961"/>
        <end position="993"/>
    </location>
</feature>
<dbReference type="SUPFAM" id="SSF46894">
    <property type="entry name" value="C-terminal effector domain of the bipartite response regulators"/>
    <property type="match status" value="1"/>
</dbReference>